<dbReference type="CDD" id="cd08414">
    <property type="entry name" value="PBP2_LTTR_aromatics_like"/>
    <property type="match status" value="1"/>
</dbReference>
<evidence type="ECO:0000256" key="1">
    <source>
        <dbReference type="ARBA" id="ARBA00009437"/>
    </source>
</evidence>
<dbReference type="PANTHER" id="PTHR30346">
    <property type="entry name" value="TRANSCRIPTIONAL DUAL REGULATOR HCAR-RELATED"/>
    <property type="match status" value="1"/>
</dbReference>
<comment type="similarity">
    <text evidence="1">Belongs to the LysR transcriptional regulatory family.</text>
</comment>
<gene>
    <name evidence="6" type="ORF">J2793_006722</name>
</gene>
<reference evidence="6" key="1">
    <citation type="submission" date="2023-07" db="EMBL/GenBank/DDBJ databases">
        <title>Sorghum-associated microbial communities from plants grown in Nebraska, USA.</title>
        <authorList>
            <person name="Schachtman D."/>
        </authorList>
    </citation>
    <scope>NUCLEOTIDE SEQUENCE</scope>
    <source>
        <strain evidence="6">DS1061</strain>
    </source>
</reference>
<evidence type="ECO:0000313" key="7">
    <source>
        <dbReference type="Proteomes" id="UP001229486"/>
    </source>
</evidence>
<keyword evidence="4" id="KW-0804">Transcription</keyword>
<evidence type="ECO:0000256" key="2">
    <source>
        <dbReference type="ARBA" id="ARBA00023015"/>
    </source>
</evidence>
<dbReference type="EMBL" id="JAURTK010000017">
    <property type="protein sequence ID" value="MDP9651247.1"/>
    <property type="molecule type" value="Genomic_DNA"/>
</dbReference>
<dbReference type="Pfam" id="PF00126">
    <property type="entry name" value="HTH_1"/>
    <property type="match status" value="1"/>
</dbReference>
<evidence type="ECO:0000256" key="3">
    <source>
        <dbReference type="ARBA" id="ARBA00023125"/>
    </source>
</evidence>
<feature type="domain" description="HTH lysR-type" evidence="5">
    <location>
        <begin position="5"/>
        <end position="62"/>
    </location>
</feature>
<name>A0AB73IML6_9BURK</name>
<evidence type="ECO:0000313" key="6">
    <source>
        <dbReference type="EMBL" id="MDP9651247.1"/>
    </source>
</evidence>
<dbReference type="InterPro" id="IPR000847">
    <property type="entry name" value="LysR_HTH_N"/>
</dbReference>
<accession>A0AB73IML6</accession>
<evidence type="ECO:0000256" key="4">
    <source>
        <dbReference type="ARBA" id="ARBA00023163"/>
    </source>
</evidence>
<keyword evidence="3 6" id="KW-0238">DNA-binding</keyword>
<dbReference type="GO" id="GO:0003700">
    <property type="term" value="F:DNA-binding transcription factor activity"/>
    <property type="evidence" value="ECO:0007669"/>
    <property type="project" value="InterPro"/>
</dbReference>
<dbReference type="RefSeq" id="WP_392395902.1">
    <property type="nucleotide sequence ID" value="NZ_JAURTK010000017.1"/>
</dbReference>
<protein>
    <submittedName>
        <fullName evidence="6">DNA-binding transcriptional LysR family regulator</fullName>
    </submittedName>
</protein>
<keyword evidence="2" id="KW-0805">Transcription regulation</keyword>
<evidence type="ECO:0000259" key="5">
    <source>
        <dbReference type="PROSITE" id="PS50931"/>
    </source>
</evidence>
<dbReference type="SUPFAM" id="SSF46785">
    <property type="entry name" value="Winged helix' DNA-binding domain"/>
    <property type="match status" value="1"/>
</dbReference>
<dbReference type="GO" id="GO:0003677">
    <property type="term" value="F:DNA binding"/>
    <property type="evidence" value="ECO:0007669"/>
    <property type="project" value="UniProtKB-KW"/>
</dbReference>
<comment type="caution">
    <text evidence="6">The sequence shown here is derived from an EMBL/GenBank/DDBJ whole genome shotgun (WGS) entry which is preliminary data.</text>
</comment>
<dbReference type="InterPro" id="IPR036388">
    <property type="entry name" value="WH-like_DNA-bd_sf"/>
</dbReference>
<dbReference type="Gene3D" id="1.10.10.10">
    <property type="entry name" value="Winged helix-like DNA-binding domain superfamily/Winged helix DNA-binding domain"/>
    <property type="match status" value="1"/>
</dbReference>
<organism evidence="6 7">
    <name type="scientific">Paraburkholderia caledonica</name>
    <dbReference type="NCBI Taxonomy" id="134536"/>
    <lineage>
        <taxon>Bacteria</taxon>
        <taxon>Pseudomonadati</taxon>
        <taxon>Pseudomonadota</taxon>
        <taxon>Betaproteobacteria</taxon>
        <taxon>Burkholderiales</taxon>
        <taxon>Burkholderiaceae</taxon>
        <taxon>Paraburkholderia</taxon>
    </lineage>
</organism>
<dbReference type="PANTHER" id="PTHR30346:SF0">
    <property type="entry name" value="HCA OPERON TRANSCRIPTIONAL ACTIVATOR HCAR"/>
    <property type="match status" value="1"/>
</dbReference>
<proteinExistence type="inferred from homology"/>
<dbReference type="SUPFAM" id="SSF53850">
    <property type="entry name" value="Periplasmic binding protein-like II"/>
    <property type="match status" value="1"/>
</dbReference>
<dbReference type="Gene3D" id="3.40.190.10">
    <property type="entry name" value="Periplasmic binding protein-like II"/>
    <property type="match status" value="2"/>
</dbReference>
<dbReference type="InterPro" id="IPR036390">
    <property type="entry name" value="WH_DNA-bd_sf"/>
</dbReference>
<dbReference type="GO" id="GO:0032993">
    <property type="term" value="C:protein-DNA complex"/>
    <property type="evidence" value="ECO:0007669"/>
    <property type="project" value="TreeGrafter"/>
</dbReference>
<dbReference type="PRINTS" id="PR00039">
    <property type="entry name" value="HTHLYSR"/>
</dbReference>
<dbReference type="AlphaFoldDB" id="A0AB73IML6"/>
<dbReference type="FunFam" id="1.10.10.10:FF:000001">
    <property type="entry name" value="LysR family transcriptional regulator"/>
    <property type="match status" value="1"/>
</dbReference>
<dbReference type="PROSITE" id="PS50931">
    <property type="entry name" value="HTH_LYSR"/>
    <property type="match status" value="1"/>
</dbReference>
<dbReference type="InterPro" id="IPR005119">
    <property type="entry name" value="LysR_subst-bd"/>
</dbReference>
<dbReference type="Pfam" id="PF03466">
    <property type="entry name" value="LysR_substrate"/>
    <property type="match status" value="1"/>
</dbReference>
<dbReference type="Proteomes" id="UP001229486">
    <property type="component" value="Unassembled WGS sequence"/>
</dbReference>
<sequence length="345" mass="38016">MVNFRLIRHLWLFLVVAEEQNFCRAATRLGMSQPPLTEQIQVLEQSLKVKLFERTSRGARLTPAGEAILPEVRKLSELLERVEHSVKEAIEGQSGAVTIGATNAAMIDTLPLLLARMKQERPGITIRIKEMDSADAVPALRSGEVDVVFARLERNLGKNYASLVLSEERLVLALPEDHALVRHDSISLASLSDEAFVMPARHISHAYFDSVIGACLRYGFSPNIQFEVRSMVSQVAFVSCGQGIALIPTSLAMNAPSNVVIRPVEEDLTVTTTAMAWDSHRNLPLVKHVVEVVKTMTSERASNHGSHLMMPTLTYEALAARVANAEVTLLASVESHHQEVETVET</sequence>